<evidence type="ECO:0000256" key="8">
    <source>
        <dbReference type="ARBA" id="ARBA00022989"/>
    </source>
</evidence>
<evidence type="ECO:0000313" key="13">
    <source>
        <dbReference type="EMBL" id="CAD7424261.1"/>
    </source>
</evidence>
<dbReference type="PANTHER" id="PTHR13032">
    <property type="entry name" value="MITOCHONDRIAL IMPORT INNER MEMBRANE TRANSLOCASE SUBUNIT TIM21"/>
    <property type="match status" value="1"/>
</dbReference>
<dbReference type="GO" id="GO:0030150">
    <property type="term" value="P:protein import into mitochondrial matrix"/>
    <property type="evidence" value="ECO:0007669"/>
    <property type="project" value="UniProtKB-UniRule"/>
</dbReference>
<evidence type="ECO:0000256" key="7">
    <source>
        <dbReference type="ARBA" id="ARBA00022946"/>
    </source>
</evidence>
<evidence type="ECO:0000256" key="3">
    <source>
        <dbReference type="ARBA" id="ARBA00020726"/>
    </source>
</evidence>
<dbReference type="Pfam" id="PF08294">
    <property type="entry name" value="TIM21"/>
    <property type="match status" value="1"/>
</dbReference>
<comment type="similarity">
    <text evidence="2 12">Belongs to the TIM21 family.</text>
</comment>
<accession>A0A7R9HIR2</accession>
<keyword evidence="4 12" id="KW-0813">Transport</keyword>
<keyword evidence="5 12" id="KW-0812">Transmembrane</keyword>
<protein>
    <recommendedName>
        <fullName evidence="3 12">Mitochondrial import inner membrane translocase subunit Tim21</fullName>
    </recommendedName>
</protein>
<organism evidence="13">
    <name type="scientific">Timema monikensis</name>
    <dbReference type="NCBI Taxonomy" id="170555"/>
    <lineage>
        <taxon>Eukaryota</taxon>
        <taxon>Metazoa</taxon>
        <taxon>Ecdysozoa</taxon>
        <taxon>Arthropoda</taxon>
        <taxon>Hexapoda</taxon>
        <taxon>Insecta</taxon>
        <taxon>Pterygota</taxon>
        <taxon>Neoptera</taxon>
        <taxon>Polyneoptera</taxon>
        <taxon>Phasmatodea</taxon>
        <taxon>Timematodea</taxon>
        <taxon>Timematoidea</taxon>
        <taxon>Timematidae</taxon>
        <taxon>Timema</taxon>
    </lineage>
</organism>
<dbReference type="AlphaFoldDB" id="A0A7R9HIR2"/>
<dbReference type="GO" id="GO:0005744">
    <property type="term" value="C:TIM23 mitochondrial import inner membrane translocase complex"/>
    <property type="evidence" value="ECO:0007669"/>
    <property type="project" value="UniProtKB-UniRule"/>
</dbReference>
<dbReference type="Gene3D" id="3.10.450.320">
    <property type="entry name" value="Mitochondrial import inner membrane translocase subunit Tim21"/>
    <property type="match status" value="1"/>
</dbReference>
<evidence type="ECO:0000256" key="2">
    <source>
        <dbReference type="ARBA" id="ARBA00010867"/>
    </source>
</evidence>
<evidence type="ECO:0000256" key="5">
    <source>
        <dbReference type="ARBA" id="ARBA00022692"/>
    </source>
</evidence>
<sequence length="253" mass="29122">MNITKGSLFVYNSFNMYHHSCTGSSVFSFVIRPTNFVSKKNCVSVLRCVTYNTPSKSGAYYFARQLRFYGNEKTDKKSLASVKVSSEVGAPTTYEQVKETTKTASYWGIVIAGFGLTGVLFYAIFNELFSSKSPNSVYGRSLERCLNDPRVKDALGEPIKGFGEETRRGRRRHVSHLNYERDGMKYLRMKFYLQGIRQKATVHLEMMENDRGKFEYRYLFAQLDDYPRSSIILEDNRYNEPSSVDINKAFETL</sequence>
<name>A0A7R9HIR2_9NEOP</name>
<comment type="subcellular location">
    <subcellularLocation>
        <location evidence="12">Mitochondrion inner membrane</location>
        <topology evidence="12">Single-pass membrane protein</topology>
    </subcellularLocation>
    <subcellularLocation>
        <location evidence="1">Mitochondrion membrane</location>
        <topology evidence="1">Single-pass membrane protein</topology>
    </subcellularLocation>
</comment>
<evidence type="ECO:0000256" key="12">
    <source>
        <dbReference type="RuleBase" id="RU367142"/>
    </source>
</evidence>
<comment type="subunit">
    <text evidence="12">Component of the TIM23 complex.</text>
</comment>
<reference evidence="13" key="1">
    <citation type="submission" date="2020-11" db="EMBL/GenBank/DDBJ databases">
        <authorList>
            <person name="Tran Van P."/>
        </authorList>
    </citation>
    <scope>NUCLEOTIDE SEQUENCE</scope>
</reference>
<keyword evidence="7" id="KW-0809">Transit peptide</keyword>
<evidence type="ECO:0000256" key="11">
    <source>
        <dbReference type="ARBA" id="ARBA00023136"/>
    </source>
</evidence>
<keyword evidence="11 12" id="KW-0472">Membrane</keyword>
<dbReference type="InterPro" id="IPR038552">
    <property type="entry name" value="Tim21_IMS_sf"/>
</dbReference>
<comment type="function">
    <text evidence="12">Essential component of the TIM23 complex, a complex that mediates the translocation of transit peptide-containing proteins across the mitochondrial inner membrane.</text>
</comment>
<evidence type="ECO:0000256" key="9">
    <source>
        <dbReference type="ARBA" id="ARBA00023010"/>
    </source>
</evidence>
<evidence type="ECO:0000256" key="10">
    <source>
        <dbReference type="ARBA" id="ARBA00023128"/>
    </source>
</evidence>
<dbReference type="FunFam" id="3.10.450.320:FF:000001">
    <property type="entry name" value="Mitochondrial import inner membrane translocase subunit Tim21"/>
    <property type="match status" value="1"/>
</dbReference>
<evidence type="ECO:0000256" key="4">
    <source>
        <dbReference type="ARBA" id="ARBA00022448"/>
    </source>
</evidence>
<feature type="transmembrane region" description="Helical" evidence="12">
    <location>
        <begin position="104"/>
        <end position="125"/>
    </location>
</feature>
<keyword evidence="10 12" id="KW-0496">Mitochondrion</keyword>
<keyword evidence="8 12" id="KW-1133">Transmembrane helix</keyword>
<evidence type="ECO:0000256" key="6">
    <source>
        <dbReference type="ARBA" id="ARBA00022927"/>
    </source>
</evidence>
<gene>
    <name evidence="13" type="ORF">TMSB3V08_LOCUS1219</name>
</gene>
<keyword evidence="9 12" id="KW-0811">Translocation</keyword>
<keyword evidence="12" id="KW-0999">Mitochondrion inner membrane</keyword>
<dbReference type="InterPro" id="IPR013261">
    <property type="entry name" value="Tim21"/>
</dbReference>
<dbReference type="PANTHER" id="PTHR13032:SF6">
    <property type="entry name" value="MITOCHONDRIAL IMPORT INNER MEMBRANE TRANSLOCASE SUBUNIT TIM21"/>
    <property type="match status" value="1"/>
</dbReference>
<evidence type="ECO:0000256" key="1">
    <source>
        <dbReference type="ARBA" id="ARBA00004304"/>
    </source>
</evidence>
<keyword evidence="6 12" id="KW-0653">Protein transport</keyword>
<dbReference type="EMBL" id="OB792772">
    <property type="protein sequence ID" value="CAD7424261.1"/>
    <property type="molecule type" value="Genomic_DNA"/>
</dbReference>
<proteinExistence type="inferred from homology"/>